<feature type="domain" description="Oxidoreductase-like" evidence="2">
    <location>
        <begin position="7"/>
        <end position="44"/>
    </location>
</feature>
<evidence type="ECO:0000313" key="4">
    <source>
        <dbReference type="Proteomes" id="UP001266357"/>
    </source>
</evidence>
<evidence type="ECO:0000256" key="1">
    <source>
        <dbReference type="SAM" id="MobiDB-lite"/>
    </source>
</evidence>
<dbReference type="RefSeq" id="WP_311584032.1">
    <property type="nucleotide sequence ID" value="NZ_JAVRIF010000010.1"/>
</dbReference>
<evidence type="ECO:0000313" key="3">
    <source>
        <dbReference type="EMBL" id="MDT0604999.1"/>
    </source>
</evidence>
<sequence>MNNPLNTKPVPPADDDCCGGGSCSPCVWDQYYADLTQWQQQTENREDSRQSPLFSKQSKETTYR</sequence>
<dbReference type="Pfam" id="PF09791">
    <property type="entry name" value="Oxidored-like"/>
    <property type="match status" value="1"/>
</dbReference>
<dbReference type="EMBL" id="JAVRIF010000010">
    <property type="protein sequence ID" value="MDT0604999.1"/>
    <property type="molecule type" value="Genomic_DNA"/>
</dbReference>
<name>A0ABU3A4A1_9GAMM</name>
<gene>
    <name evidence="3" type="ORF">RM573_15455</name>
</gene>
<dbReference type="Proteomes" id="UP001266357">
    <property type="component" value="Unassembled WGS sequence"/>
</dbReference>
<reference evidence="3 4" key="1">
    <citation type="submission" date="2023-09" db="EMBL/GenBank/DDBJ databases">
        <authorList>
            <person name="Rey-Velasco X."/>
        </authorList>
    </citation>
    <scope>NUCLEOTIDE SEQUENCE [LARGE SCALE GENOMIC DNA]</scope>
    <source>
        <strain evidence="3 4">W431</strain>
    </source>
</reference>
<evidence type="ECO:0000259" key="2">
    <source>
        <dbReference type="Pfam" id="PF09791"/>
    </source>
</evidence>
<dbReference type="InterPro" id="IPR019180">
    <property type="entry name" value="Oxidoreductase-like_N"/>
</dbReference>
<accession>A0ABU3A4A1</accession>
<keyword evidence="4" id="KW-1185">Reference proteome</keyword>
<protein>
    <submittedName>
        <fullName evidence="3">Oxidoreductase-like domain-containing protein</fullName>
    </submittedName>
</protein>
<feature type="region of interest" description="Disordered" evidence="1">
    <location>
        <begin position="39"/>
        <end position="64"/>
    </location>
</feature>
<organism evidence="3 4">
    <name type="scientific">Thalassotalea castellviae</name>
    <dbReference type="NCBI Taxonomy" id="3075612"/>
    <lineage>
        <taxon>Bacteria</taxon>
        <taxon>Pseudomonadati</taxon>
        <taxon>Pseudomonadota</taxon>
        <taxon>Gammaproteobacteria</taxon>
        <taxon>Alteromonadales</taxon>
        <taxon>Colwelliaceae</taxon>
        <taxon>Thalassotalea</taxon>
    </lineage>
</organism>
<proteinExistence type="predicted"/>
<comment type="caution">
    <text evidence="3">The sequence shown here is derived from an EMBL/GenBank/DDBJ whole genome shotgun (WGS) entry which is preliminary data.</text>
</comment>